<evidence type="ECO:0000313" key="5">
    <source>
        <dbReference type="Proteomes" id="UP000286680"/>
    </source>
</evidence>
<evidence type="ECO:0000313" key="4">
    <source>
        <dbReference type="EMBL" id="RUO44693.1"/>
    </source>
</evidence>
<organism evidence="4 5">
    <name type="scientific">Idiomarina aquatica</name>
    <dbReference type="NCBI Taxonomy" id="1327752"/>
    <lineage>
        <taxon>Bacteria</taxon>
        <taxon>Pseudomonadati</taxon>
        <taxon>Pseudomonadota</taxon>
        <taxon>Gammaproteobacteria</taxon>
        <taxon>Alteromonadales</taxon>
        <taxon>Idiomarinaceae</taxon>
        <taxon>Idiomarina</taxon>
    </lineage>
</organism>
<evidence type="ECO:0000256" key="1">
    <source>
        <dbReference type="ARBA" id="ARBA00022857"/>
    </source>
</evidence>
<dbReference type="SMART" id="SM00829">
    <property type="entry name" value="PKS_ER"/>
    <property type="match status" value="1"/>
</dbReference>
<dbReference type="CDD" id="cd05276">
    <property type="entry name" value="p53_inducible_oxidoreductase"/>
    <property type="match status" value="1"/>
</dbReference>
<keyword evidence="1" id="KW-0521">NADP</keyword>
<dbReference type="PANTHER" id="PTHR48106">
    <property type="entry name" value="QUINONE OXIDOREDUCTASE PIG3-RELATED"/>
    <property type="match status" value="1"/>
</dbReference>
<dbReference type="Proteomes" id="UP000286680">
    <property type="component" value="Unassembled WGS sequence"/>
</dbReference>
<dbReference type="SUPFAM" id="SSF50129">
    <property type="entry name" value="GroES-like"/>
    <property type="match status" value="1"/>
</dbReference>
<proteinExistence type="predicted"/>
<keyword evidence="2" id="KW-0560">Oxidoreductase</keyword>
<dbReference type="Gene3D" id="3.40.50.720">
    <property type="entry name" value="NAD(P)-binding Rossmann-like Domain"/>
    <property type="match status" value="1"/>
</dbReference>
<dbReference type="GO" id="GO:0016651">
    <property type="term" value="F:oxidoreductase activity, acting on NAD(P)H"/>
    <property type="evidence" value="ECO:0007669"/>
    <property type="project" value="TreeGrafter"/>
</dbReference>
<dbReference type="InterPro" id="IPR013149">
    <property type="entry name" value="ADH-like_C"/>
</dbReference>
<keyword evidence="5" id="KW-1185">Reference proteome</keyword>
<reference evidence="5" key="1">
    <citation type="journal article" date="2018" name="Front. Microbiol.">
        <title>Genome-Based Analysis Reveals the Taxonomy and Diversity of the Family Idiomarinaceae.</title>
        <authorList>
            <person name="Liu Y."/>
            <person name="Lai Q."/>
            <person name="Shao Z."/>
        </authorList>
    </citation>
    <scope>NUCLEOTIDE SEQUENCE [LARGE SCALE GENOMIC DNA]</scope>
    <source>
        <strain evidence="5">SN-14</strain>
    </source>
</reference>
<dbReference type="NCBIfam" id="TIGR02824">
    <property type="entry name" value="quinone_pig3"/>
    <property type="match status" value="1"/>
</dbReference>
<name>A0AA94EF66_9GAMM</name>
<dbReference type="InterPro" id="IPR014189">
    <property type="entry name" value="Quinone_OxRdtase_PIG3"/>
</dbReference>
<dbReference type="Pfam" id="PF08240">
    <property type="entry name" value="ADH_N"/>
    <property type="match status" value="1"/>
</dbReference>
<dbReference type="Pfam" id="PF00107">
    <property type="entry name" value="ADH_zinc_N"/>
    <property type="match status" value="1"/>
</dbReference>
<dbReference type="InterPro" id="IPR011032">
    <property type="entry name" value="GroES-like_sf"/>
</dbReference>
<comment type="caution">
    <text evidence="4">The sequence shown here is derived from an EMBL/GenBank/DDBJ whole genome shotgun (WGS) entry which is preliminary data.</text>
</comment>
<dbReference type="GO" id="GO:0070402">
    <property type="term" value="F:NADPH binding"/>
    <property type="evidence" value="ECO:0007669"/>
    <property type="project" value="TreeGrafter"/>
</dbReference>
<dbReference type="InterPro" id="IPR020843">
    <property type="entry name" value="ER"/>
</dbReference>
<dbReference type="EMBL" id="PIPS01000001">
    <property type="protein sequence ID" value="RUO44693.1"/>
    <property type="molecule type" value="Genomic_DNA"/>
</dbReference>
<accession>A0AA94EF66</accession>
<dbReference type="PANTHER" id="PTHR48106:SF8">
    <property type="entry name" value="OS02G0805600 PROTEIN"/>
    <property type="match status" value="1"/>
</dbReference>
<dbReference type="RefSeq" id="WP_126819177.1">
    <property type="nucleotide sequence ID" value="NZ_PIPS01000001.1"/>
</dbReference>
<sequence>MLAARIEEGRVVWQPDHDLNQTTPAADEVTIRIAYAGVNRADVMQVAGAYPPPPGASAIPGLECSGVVTAIGDKVTHLAVGDKVCALLAAGGYAESVTVNAAQVLPLPSSWTLERGAGWLETFATAYLNVFMLADLKPGDRVFAHAGASGVGSALLQLCKEQGTPIYVTAGSDEKCAFCRELGATEAINRHRQDYVEVLKEVGGVDVILNPVGGDSVERDQQVLKQDGRLVLIGLMGGRNGQVDFGRLLMKRQRLMGSTLRSLSSERKGAILSGLWQHFGEAFTAARVRPMIDRVVPAEKVNEALNYLQENRTQGKVVLKLAELD</sequence>
<dbReference type="AlphaFoldDB" id="A0AA94EF66"/>
<protein>
    <submittedName>
        <fullName evidence="4">NADPH:quinone reductase</fullName>
    </submittedName>
</protein>
<dbReference type="Gene3D" id="3.90.180.10">
    <property type="entry name" value="Medium-chain alcohol dehydrogenases, catalytic domain"/>
    <property type="match status" value="1"/>
</dbReference>
<dbReference type="InterPro" id="IPR036291">
    <property type="entry name" value="NAD(P)-bd_dom_sf"/>
</dbReference>
<gene>
    <name evidence="4" type="ORF">CWE23_01255</name>
</gene>
<feature type="domain" description="Enoyl reductase (ER)" evidence="3">
    <location>
        <begin position="9"/>
        <end position="319"/>
    </location>
</feature>
<dbReference type="InterPro" id="IPR013154">
    <property type="entry name" value="ADH-like_N"/>
</dbReference>
<dbReference type="SUPFAM" id="SSF51735">
    <property type="entry name" value="NAD(P)-binding Rossmann-fold domains"/>
    <property type="match status" value="1"/>
</dbReference>
<evidence type="ECO:0000259" key="3">
    <source>
        <dbReference type="SMART" id="SM00829"/>
    </source>
</evidence>
<evidence type="ECO:0000256" key="2">
    <source>
        <dbReference type="ARBA" id="ARBA00023002"/>
    </source>
</evidence>